<sequence>MWLKKFCDADHLPSISGKLRLGTLHEYRKIERPELRDPKEGTHEWVIDFHTGVRADIKWLSEISLGAINSPPFGQLSTQAIVGTTITVDLGDYGIRGTLSVYIDQLHISEENGNDFTATGLLKFHFSRHNSMILCMSWVDDPSAHLFEDYNSSWSIELKKRDEFAGWMCRHINQHMSLLQFDERSLNLLSLGQSSAIRVTCSNNPVEYRDRKIEVKNRTDLNREMIVSLLRNAEFVKDRKFEAEQEYRFVFDFDAPSNRGGNQRTRLDTRESPYFLPISTFGTSFSPTFSRKNNEE</sequence>
<dbReference type="Proteomes" id="UP001553161">
    <property type="component" value="Unassembled WGS sequence"/>
</dbReference>
<organism evidence="1 2">
    <name type="scientific">Meridianimarinicoccus marinus</name>
    <dbReference type="NCBI Taxonomy" id="3231483"/>
    <lineage>
        <taxon>Bacteria</taxon>
        <taxon>Pseudomonadati</taxon>
        <taxon>Pseudomonadota</taxon>
        <taxon>Alphaproteobacteria</taxon>
        <taxon>Rhodobacterales</taxon>
        <taxon>Paracoccaceae</taxon>
        <taxon>Meridianimarinicoccus</taxon>
    </lineage>
</organism>
<gene>
    <name evidence="1" type="ORF">AB0T83_00130</name>
</gene>
<proteinExistence type="predicted"/>
<evidence type="ECO:0000313" key="2">
    <source>
        <dbReference type="Proteomes" id="UP001553161"/>
    </source>
</evidence>
<accession>A0ABV3L0U7</accession>
<protein>
    <submittedName>
        <fullName evidence="1">Uncharacterized protein</fullName>
    </submittedName>
</protein>
<comment type="caution">
    <text evidence="1">The sequence shown here is derived from an EMBL/GenBank/DDBJ whole genome shotgun (WGS) entry which is preliminary data.</text>
</comment>
<keyword evidence="2" id="KW-1185">Reference proteome</keyword>
<reference evidence="1 2" key="1">
    <citation type="submission" date="2024-07" db="EMBL/GenBank/DDBJ databases">
        <authorList>
            <person name="Kang M."/>
        </authorList>
    </citation>
    <scope>NUCLEOTIDE SEQUENCE [LARGE SCALE GENOMIC DNA]</scope>
    <source>
        <strain evidence="1 2">DFM31</strain>
    </source>
</reference>
<dbReference type="EMBL" id="JBFBVU010000001">
    <property type="protein sequence ID" value="MEV8465184.1"/>
    <property type="molecule type" value="Genomic_DNA"/>
</dbReference>
<evidence type="ECO:0000313" key="1">
    <source>
        <dbReference type="EMBL" id="MEV8465184.1"/>
    </source>
</evidence>
<dbReference type="RefSeq" id="WP_366190504.1">
    <property type="nucleotide sequence ID" value="NZ_JBFBVU010000001.1"/>
</dbReference>
<name>A0ABV3L0U7_9RHOB</name>